<evidence type="ECO:0000313" key="5">
    <source>
        <dbReference type="EMBL" id="KAG5179691.1"/>
    </source>
</evidence>
<evidence type="ECO:0008006" key="7">
    <source>
        <dbReference type="Google" id="ProtNLM"/>
    </source>
</evidence>
<name>A0A835YRA1_9STRA</name>
<sequence length="164" mass="17895">MLARLVSAATRRPAAWRAMSTVADKSVTITFVDLEGVRKTVPGLVGQSIYEVAKLHDIALDGACGGGGMPKYIRRTDVFLEDEYGAGPQCNTCHVMIPDEWYGKLNEVFECEQEQLDDIGDNLYVPGASRLGCQVRLSKALDGMVVYIPDGPPVHEVVNTLPTR</sequence>
<keyword evidence="2" id="KW-0479">Metal-binding</keyword>
<dbReference type="Proteomes" id="UP000664859">
    <property type="component" value="Unassembled WGS sequence"/>
</dbReference>
<comment type="caution">
    <text evidence="5">The sequence shown here is derived from an EMBL/GenBank/DDBJ whole genome shotgun (WGS) entry which is preliminary data.</text>
</comment>
<protein>
    <recommendedName>
        <fullName evidence="7">Ferredoxin</fullName>
    </recommendedName>
</protein>
<gene>
    <name evidence="5" type="ORF">JKP88DRAFT_215336</name>
</gene>
<evidence type="ECO:0000256" key="1">
    <source>
        <dbReference type="ARBA" id="ARBA00022714"/>
    </source>
</evidence>
<dbReference type="OrthoDB" id="268593at2759"/>
<dbReference type="GO" id="GO:0005739">
    <property type="term" value="C:mitochondrion"/>
    <property type="evidence" value="ECO:0007669"/>
    <property type="project" value="TreeGrafter"/>
</dbReference>
<dbReference type="PANTHER" id="PTHR23426">
    <property type="entry name" value="FERREDOXIN/ADRENODOXIN"/>
    <property type="match status" value="1"/>
</dbReference>
<keyword evidence="6" id="KW-1185">Reference proteome</keyword>
<dbReference type="GO" id="GO:0051537">
    <property type="term" value="F:2 iron, 2 sulfur cluster binding"/>
    <property type="evidence" value="ECO:0007669"/>
    <property type="project" value="UniProtKB-KW"/>
</dbReference>
<dbReference type="SUPFAM" id="SSF54292">
    <property type="entry name" value="2Fe-2S ferredoxin-like"/>
    <property type="match status" value="1"/>
</dbReference>
<evidence type="ECO:0000256" key="3">
    <source>
        <dbReference type="ARBA" id="ARBA00023004"/>
    </source>
</evidence>
<dbReference type="InterPro" id="IPR036010">
    <property type="entry name" value="2Fe-2S_ferredoxin-like_sf"/>
</dbReference>
<dbReference type="GO" id="GO:0140647">
    <property type="term" value="P:P450-containing electron transport chain"/>
    <property type="evidence" value="ECO:0007669"/>
    <property type="project" value="InterPro"/>
</dbReference>
<organism evidence="5 6">
    <name type="scientific">Tribonema minus</name>
    <dbReference type="NCBI Taxonomy" id="303371"/>
    <lineage>
        <taxon>Eukaryota</taxon>
        <taxon>Sar</taxon>
        <taxon>Stramenopiles</taxon>
        <taxon>Ochrophyta</taxon>
        <taxon>PX clade</taxon>
        <taxon>Xanthophyceae</taxon>
        <taxon>Tribonematales</taxon>
        <taxon>Tribonemataceae</taxon>
        <taxon>Tribonema</taxon>
    </lineage>
</organism>
<keyword evidence="1" id="KW-0001">2Fe-2S</keyword>
<keyword evidence="3" id="KW-0408">Iron</keyword>
<evidence type="ECO:0000256" key="2">
    <source>
        <dbReference type="ARBA" id="ARBA00022723"/>
    </source>
</evidence>
<reference evidence="5" key="1">
    <citation type="submission" date="2021-02" db="EMBL/GenBank/DDBJ databases">
        <title>First Annotated Genome of the Yellow-green Alga Tribonema minus.</title>
        <authorList>
            <person name="Mahan K.M."/>
        </authorList>
    </citation>
    <scope>NUCLEOTIDE SEQUENCE</scope>
    <source>
        <strain evidence="5">UTEX B ZZ1240</strain>
    </source>
</reference>
<dbReference type="InterPro" id="IPR001055">
    <property type="entry name" value="Adrenodoxin-like"/>
</dbReference>
<dbReference type="GO" id="GO:0046872">
    <property type="term" value="F:metal ion binding"/>
    <property type="evidence" value="ECO:0007669"/>
    <property type="project" value="UniProtKB-KW"/>
</dbReference>
<dbReference type="AlphaFoldDB" id="A0A835YRA1"/>
<dbReference type="PANTHER" id="PTHR23426:SF67">
    <property type="entry name" value="2FE-2S FERREDOXIN-TYPE DOMAIN-CONTAINING PROTEIN"/>
    <property type="match status" value="1"/>
</dbReference>
<dbReference type="EMBL" id="JAFCMP010000445">
    <property type="protein sequence ID" value="KAG5179691.1"/>
    <property type="molecule type" value="Genomic_DNA"/>
</dbReference>
<dbReference type="GO" id="GO:0009055">
    <property type="term" value="F:electron transfer activity"/>
    <property type="evidence" value="ECO:0007669"/>
    <property type="project" value="TreeGrafter"/>
</dbReference>
<dbReference type="InterPro" id="IPR012675">
    <property type="entry name" value="Beta-grasp_dom_sf"/>
</dbReference>
<proteinExistence type="predicted"/>
<keyword evidence="4" id="KW-0411">Iron-sulfur</keyword>
<accession>A0A835YRA1</accession>
<evidence type="ECO:0000313" key="6">
    <source>
        <dbReference type="Proteomes" id="UP000664859"/>
    </source>
</evidence>
<dbReference type="Gene3D" id="3.10.20.30">
    <property type="match status" value="1"/>
</dbReference>
<evidence type="ECO:0000256" key="4">
    <source>
        <dbReference type="ARBA" id="ARBA00023014"/>
    </source>
</evidence>